<proteinExistence type="inferred from homology"/>
<evidence type="ECO:0000256" key="11">
    <source>
        <dbReference type="RuleBase" id="RU000585"/>
    </source>
</evidence>
<dbReference type="GO" id="GO:0009507">
    <property type="term" value="C:chloroplast"/>
    <property type="evidence" value="ECO:0007669"/>
    <property type="project" value="UniProtKB-SubCell"/>
</dbReference>
<dbReference type="SUPFAM" id="SSF103511">
    <property type="entry name" value="Chlorophyll a-b binding protein"/>
    <property type="match status" value="1"/>
</dbReference>
<dbReference type="Gene3D" id="3.90.1150.10">
    <property type="entry name" value="Aspartate Aminotransferase, domain 1"/>
    <property type="match status" value="1"/>
</dbReference>
<dbReference type="InterPro" id="IPR015421">
    <property type="entry name" value="PyrdxlP-dep_Trfase_major"/>
</dbReference>
<evidence type="ECO:0000256" key="6">
    <source>
        <dbReference type="ARBA" id="ARBA00022528"/>
    </source>
</evidence>
<dbReference type="FunFam" id="3.40.640.10:FF:000097">
    <property type="entry name" value="Serine hydroxymethyltransferase"/>
    <property type="match status" value="1"/>
</dbReference>
<comment type="function">
    <text evidence="11">Interconversion of serine and glycine.</text>
</comment>
<name>A0A9W7GK86_9STRA</name>
<evidence type="ECO:0000256" key="3">
    <source>
        <dbReference type="ARBA" id="ARBA00004777"/>
    </source>
</evidence>
<dbReference type="CDD" id="cd00378">
    <property type="entry name" value="SHMT"/>
    <property type="match status" value="1"/>
</dbReference>
<protein>
    <recommendedName>
        <fullName evidence="11">Serine hydroxymethyltransferase</fullName>
        <ecNumber evidence="11">2.1.2.1</ecNumber>
    </recommendedName>
</protein>
<dbReference type="InterPro" id="IPR039429">
    <property type="entry name" value="SHMT-like_dom"/>
</dbReference>
<keyword evidence="12" id="KW-0732">Signal</keyword>
<comment type="cofactor">
    <cofactor evidence="1 11">
        <name>pyridoxal 5'-phosphate</name>
        <dbReference type="ChEBI" id="CHEBI:597326"/>
    </cofactor>
</comment>
<dbReference type="GO" id="GO:0030170">
    <property type="term" value="F:pyridoxal phosphate binding"/>
    <property type="evidence" value="ECO:0007669"/>
    <property type="project" value="InterPro"/>
</dbReference>
<evidence type="ECO:0000256" key="8">
    <source>
        <dbReference type="ARBA" id="ARBA00022640"/>
    </source>
</evidence>
<dbReference type="InterPro" id="IPR015424">
    <property type="entry name" value="PyrdxlP-dep_Trfase"/>
</dbReference>
<dbReference type="EC" id="2.1.2.1" evidence="11"/>
<organism evidence="14 15">
    <name type="scientific">Triparma columacea</name>
    <dbReference type="NCBI Taxonomy" id="722753"/>
    <lineage>
        <taxon>Eukaryota</taxon>
        <taxon>Sar</taxon>
        <taxon>Stramenopiles</taxon>
        <taxon>Ochrophyta</taxon>
        <taxon>Bolidophyceae</taxon>
        <taxon>Parmales</taxon>
        <taxon>Triparmaceae</taxon>
        <taxon>Triparma</taxon>
    </lineage>
</organism>
<comment type="caution">
    <text evidence="14">The sequence shown here is derived from an EMBL/GenBank/DDBJ whole genome shotgun (WGS) entry which is preliminary data.</text>
</comment>
<dbReference type="InterPro" id="IPR049943">
    <property type="entry name" value="Ser_HO-MeTrfase-like"/>
</dbReference>
<dbReference type="GO" id="GO:0019264">
    <property type="term" value="P:glycine biosynthetic process from serine"/>
    <property type="evidence" value="ECO:0007669"/>
    <property type="project" value="InterPro"/>
</dbReference>
<dbReference type="GO" id="GO:0035999">
    <property type="term" value="P:tetrahydrofolate interconversion"/>
    <property type="evidence" value="ECO:0007669"/>
    <property type="project" value="InterPro"/>
</dbReference>
<dbReference type="AlphaFoldDB" id="A0A9W7GK86"/>
<dbReference type="InterPro" id="IPR019798">
    <property type="entry name" value="Ser_HO-MeTrfase_PLP_BS"/>
</dbReference>
<dbReference type="PROSITE" id="PS00096">
    <property type="entry name" value="SHMT"/>
    <property type="match status" value="1"/>
</dbReference>
<evidence type="ECO:0000256" key="5">
    <source>
        <dbReference type="ARBA" id="ARBA00006376"/>
    </source>
</evidence>
<keyword evidence="6" id="KW-0150">Chloroplast</keyword>
<gene>
    <name evidence="14" type="ORF">TrCOL_g5232</name>
</gene>
<sequence length="659" mass="71635">MFSRLLIISTLISLASSWQIAPVPLKSTLRTNTQLKAAEVPDTVFTTAMKDWKEEYPQFAKFGWGPSTKAERWNGRHAMFGWVVICATAYAKGHNLIPDAELPLDLKQWGTLATISGKSTLTNERAVVLIANVHALVMSVMATCAPLPFSDQLLLQDDEEDEKPYGIIPAFNTGLTMEAEIMNGRMAMMGLITVLAASAIQHKSILDVVNEWPSVLVDDEEVVSIIRREDRRQKYGLELIASENFASAAVRAALGSSLTNKYSEGLPGARYYGGNKYIDDMERLCQERALGLFGLDGEDWGVNVQPYSGSPANFAVYTGLLSPGDRIMGLDLPSGGHLTHGFYTEKKKVSATSVYFSSLPYSVDEKTGLIDYDEMETLARRFLPKILIAGGSAYPREWDYARMKEIAEKVGAKLMVDMAHISGLVAGGVVDSPFAYADVVTSTTHKSLRGPRSGIIFAKKELMGDINNAVFPGLQGGPHNNNIAALAVALKEAQGGEFKEYAKQVIKNSKALANALMERGMTICTGGTDNHLLLWDLRPLGITGGKAERVMEYCGITVNKNTLVGDKSAVRVGGVRIGVCALTSRGMKEVEMGKVADFMVKAVKMGVEIEGHMGEGGKKVVKVSEFARALGENEGIDNLCKEVEEFAGAFFMPGEDLAW</sequence>
<dbReference type="PANTHER" id="PTHR11680:SF35">
    <property type="entry name" value="SERINE HYDROXYMETHYLTRANSFERASE 1"/>
    <property type="match status" value="1"/>
</dbReference>
<dbReference type="HAMAP" id="MF_00051">
    <property type="entry name" value="SHMT"/>
    <property type="match status" value="1"/>
</dbReference>
<dbReference type="Proteomes" id="UP001165065">
    <property type="component" value="Unassembled WGS sequence"/>
</dbReference>
<evidence type="ECO:0000256" key="2">
    <source>
        <dbReference type="ARBA" id="ARBA00004229"/>
    </source>
</evidence>
<dbReference type="GO" id="GO:0005739">
    <property type="term" value="C:mitochondrion"/>
    <property type="evidence" value="ECO:0007669"/>
    <property type="project" value="TreeGrafter"/>
</dbReference>
<accession>A0A9W7GK86</accession>
<evidence type="ECO:0000313" key="14">
    <source>
        <dbReference type="EMBL" id="GMI45390.1"/>
    </source>
</evidence>
<dbReference type="InterPro" id="IPR022796">
    <property type="entry name" value="Chloroa_b-bind"/>
</dbReference>
<evidence type="ECO:0000313" key="15">
    <source>
        <dbReference type="Proteomes" id="UP001165065"/>
    </source>
</evidence>
<dbReference type="PANTHER" id="PTHR11680">
    <property type="entry name" value="SERINE HYDROXYMETHYLTRANSFERASE"/>
    <property type="match status" value="1"/>
</dbReference>
<dbReference type="OrthoDB" id="10265628at2759"/>
<dbReference type="InterPro" id="IPR001085">
    <property type="entry name" value="Ser_HO-MeTrfase"/>
</dbReference>
<evidence type="ECO:0000256" key="10">
    <source>
        <dbReference type="ARBA" id="ARBA00022898"/>
    </source>
</evidence>
<feature type="domain" description="Serine hydroxymethyltransferase-like" evidence="13">
    <location>
        <begin position="218"/>
        <end position="599"/>
    </location>
</feature>
<comment type="pathway">
    <text evidence="3 11">One-carbon metabolism; tetrahydrofolate interconversion.</text>
</comment>
<feature type="chain" id="PRO_5040820906" description="Serine hydroxymethyltransferase" evidence="12">
    <location>
        <begin position="18"/>
        <end position="659"/>
    </location>
</feature>
<evidence type="ECO:0000256" key="1">
    <source>
        <dbReference type="ARBA" id="ARBA00001933"/>
    </source>
</evidence>
<dbReference type="SUPFAM" id="SSF53383">
    <property type="entry name" value="PLP-dependent transferases"/>
    <property type="match status" value="1"/>
</dbReference>
<dbReference type="Gene3D" id="1.10.3460.10">
    <property type="entry name" value="Chlorophyll a/b binding protein domain"/>
    <property type="match status" value="1"/>
</dbReference>
<evidence type="ECO:0000256" key="4">
    <source>
        <dbReference type="ARBA" id="ARBA00005933"/>
    </source>
</evidence>
<comment type="similarity">
    <text evidence="4">Belongs to the fucoxanthin chlorophyll protein family.</text>
</comment>
<dbReference type="GO" id="GO:0004372">
    <property type="term" value="F:glycine hydroxymethyltransferase activity"/>
    <property type="evidence" value="ECO:0007669"/>
    <property type="project" value="UniProtKB-EC"/>
</dbReference>
<comment type="catalytic activity">
    <reaction evidence="11">
        <text>(6R)-5,10-methylene-5,6,7,8-tetrahydrofolate + glycine + H2O = (6S)-5,6,7,8-tetrahydrofolate + L-serine</text>
        <dbReference type="Rhea" id="RHEA:15481"/>
        <dbReference type="ChEBI" id="CHEBI:15377"/>
        <dbReference type="ChEBI" id="CHEBI:15636"/>
        <dbReference type="ChEBI" id="CHEBI:33384"/>
        <dbReference type="ChEBI" id="CHEBI:57305"/>
        <dbReference type="ChEBI" id="CHEBI:57453"/>
        <dbReference type="EC" id="2.1.2.1"/>
    </reaction>
</comment>
<keyword evidence="15" id="KW-1185">Reference proteome</keyword>
<comment type="subcellular location">
    <subcellularLocation>
        <location evidence="2">Plastid</location>
        <location evidence="2">Chloroplast</location>
    </subcellularLocation>
</comment>
<comment type="similarity">
    <text evidence="5 11">Belongs to the SHMT family.</text>
</comment>
<evidence type="ECO:0000256" key="9">
    <source>
        <dbReference type="ARBA" id="ARBA00022679"/>
    </source>
</evidence>
<dbReference type="Gene3D" id="3.40.640.10">
    <property type="entry name" value="Type I PLP-dependent aspartate aminotransferase-like (Major domain)"/>
    <property type="match status" value="1"/>
</dbReference>
<dbReference type="Pfam" id="PF00464">
    <property type="entry name" value="SHMT"/>
    <property type="match status" value="1"/>
</dbReference>
<dbReference type="NCBIfam" id="NF000586">
    <property type="entry name" value="PRK00011.1"/>
    <property type="match status" value="1"/>
</dbReference>
<reference evidence="15" key="1">
    <citation type="journal article" date="2023" name="Commun. Biol.">
        <title>Genome analysis of Parmales, the sister group of diatoms, reveals the evolutionary specialization of diatoms from phago-mixotrophs to photoautotrophs.</title>
        <authorList>
            <person name="Ban H."/>
            <person name="Sato S."/>
            <person name="Yoshikawa S."/>
            <person name="Yamada K."/>
            <person name="Nakamura Y."/>
            <person name="Ichinomiya M."/>
            <person name="Sato N."/>
            <person name="Blanc-Mathieu R."/>
            <person name="Endo H."/>
            <person name="Kuwata A."/>
            <person name="Ogata H."/>
        </authorList>
    </citation>
    <scope>NUCLEOTIDE SEQUENCE [LARGE SCALE GENOMIC DNA]</scope>
</reference>
<evidence type="ECO:0000259" key="13">
    <source>
        <dbReference type="Pfam" id="PF00464"/>
    </source>
</evidence>
<dbReference type="EMBL" id="BRYA01001551">
    <property type="protein sequence ID" value="GMI45390.1"/>
    <property type="molecule type" value="Genomic_DNA"/>
</dbReference>
<keyword evidence="9 11" id="KW-0808">Transferase</keyword>
<keyword evidence="7 11" id="KW-0554">One-carbon metabolism</keyword>
<evidence type="ECO:0000256" key="7">
    <source>
        <dbReference type="ARBA" id="ARBA00022563"/>
    </source>
</evidence>
<feature type="signal peptide" evidence="12">
    <location>
        <begin position="1"/>
        <end position="17"/>
    </location>
</feature>
<evidence type="ECO:0000256" key="12">
    <source>
        <dbReference type="SAM" id="SignalP"/>
    </source>
</evidence>
<keyword evidence="10 11" id="KW-0663">Pyridoxal phosphate</keyword>
<dbReference type="Pfam" id="PF00504">
    <property type="entry name" value="Chloroa_b-bind"/>
    <property type="match status" value="1"/>
</dbReference>
<keyword evidence="8" id="KW-0934">Plastid</keyword>
<dbReference type="InterPro" id="IPR015422">
    <property type="entry name" value="PyrdxlP-dep_Trfase_small"/>
</dbReference>